<evidence type="ECO:0000256" key="1">
    <source>
        <dbReference type="ARBA" id="ARBA00023002"/>
    </source>
</evidence>
<reference evidence="2 3" key="1">
    <citation type="submission" date="2019-04" db="EMBL/GenBank/DDBJ databases">
        <title>The CDC panel for molecular diagnostics of ciprofloxacin resistance and its use for research and clinical development.</title>
        <authorList>
            <person name="Liu H."/>
            <person name="Tang K."/>
            <person name="Pham C."/>
            <person name="Schmerer M."/>
        </authorList>
    </citation>
    <scope>NUCLEOTIDE SEQUENCE [LARGE SCALE GENOMIC DNA]</scope>
    <source>
        <strain evidence="2 3">LRRBGS_0742</strain>
    </source>
</reference>
<dbReference type="AlphaFoldDB" id="A0AAX2TM90"/>
<comment type="caution">
    <text evidence="2">The sequence shown here is derived from an EMBL/GenBank/DDBJ whole genome shotgun (WGS) entry which is preliminary data.</text>
</comment>
<protein>
    <submittedName>
        <fullName evidence="2">SDR family NAD(P)-dependent oxidoreductase</fullName>
    </submittedName>
</protein>
<dbReference type="EMBL" id="SUQX01000124">
    <property type="protein sequence ID" value="TJX02306.1"/>
    <property type="molecule type" value="Genomic_DNA"/>
</dbReference>
<name>A0AAX2TM90_NEIGO</name>
<dbReference type="InterPro" id="IPR002347">
    <property type="entry name" value="SDR_fam"/>
</dbReference>
<evidence type="ECO:0000313" key="3">
    <source>
        <dbReference type="Proteomes" id="UP000307092"/>
    </source>
</evidence>
<gene>
    <name evidence="2" type="ORF">E8M63_13230</name>
</gene>
<dbReference type="Proteomes" id="UP000307092">
    <property type="component" value="Unassembled WGS sequence"/>
</dbReference>
<feature type="non-terminal residue" evidence="2">
    <location>
        <position position="106"/>
    </location>
</feature>
<evidence type="ECO:0000313" key="2">
    <source>
        <dbReference type="EMBL" id="TJX02306.1"/>
    </source>
</evidence>
<keyword evidence="1" id="KW-0560">Oxidoreductase</keyword>
<dbReference type="Pfam" id="PF00106">
    <property type="entry name" value="adh_short"/>
    <property type="match status" value="1"/>
</dbReference>
<accession>A0AAX2TM90</accession>
<dbReference type="Gene3D" id="3.40.50.720">
    <property type="entry name" value="NAD(P)-binding Rossmann-like Domain"/>
    <property type="match status" value="1"/>
</dbReference>
<organism evidence="2 3">
    <name type="scientific">Neisseria gonorrhoeae</name>
    <dbReference type="NCBI Taxonomy" id="485"/>
    <lineage>
        <taxon>Bacteria</taxon>
        <taxon>Pseudomonadati</taxon>
        <taxon>Pseudomonadota</taxon>
        <taxon>Betaproteobacteria</taxon>
        <taxon>Neisseriales</taxon>
        <taxon>Neisseriaceae</taxon>
        <taxon>Neisseria</taxon>
    </lineage>
</organism>
<dbReference type="GO" id="GO:0016491">
    <property type="term" value="F:oxidoreductase activity"/>
    <property type="evidence" value="ECO:0007669"/>
    <property type="project" value="UniProtKB-KW"/>
</dbReference>
<dbReference type="PANTHER" id="PTHR43658:SF8">
    <property type="entry name" value="17-BETA-HYDROXYSTEROID DEHYDROGENASE 14-RELATED"/>
    <property type="match status" value="1"/>
</dbReference>
<dbReference type="InterPro" id="IPR036291">
    <property type="entry name" value="NAD(P)-bd_dom_sf"/>
</dbReference>
<dbReference type="PRINTS" id="PR00081">
    <property type="entry name" value="GDHRDH"/>
</dbReference>
<dbReference type="PANTHER" id="PTHR43658">
    <property type="entry name" value="SHORT-CHAIN DEHYDROGENASE/REDUCTASE"/>
    <property type="match status" value="1"/>
</dbReference>
<proteinExistence type="predicted"/>
<dbReference type="SUPFAM" id="SSF51735">
    <property type="entry name" value="NAD(P)-binding Rossmann-fold domains"/>
    <property type="match status" value="1"/>
</dbReference>
<dbReference type="RefSeq" id="WP_146710697.1">
    <property type="nucleotide sequence ID" value="NZ_SUQX01000124.1"/>
</dbReference>
<sequence>MELHGKIAVVTGAASGLGLATCKVLAAAGVRIAGFDRDEKKLQALKSNLGDACLARVVDVAEESSVKDGIAAVVAAFGGVHVAVNCAGVADAAKTVSKGEPFPIAT</sequence>